<organism evidence="1 2">
    <name type="scientific">Halalkalicoccus paucihalophilus</name>
    <dbReference type="NCBI Taxonomy" id="1008153"/>
    <lineage>
        <taxon>Archaea</taxon>
        <taxon>Methanobacteriati</taxon>
        <taxon>Methanobacteriota</taxon>
        <taxon>Stenosarchaea group</taxon>
        <taxon>Halobacteria</taxon>
        <taxon>Halobacteriales</taxon>
        <taxon>Halococcaceae</taxon>
        <taxon>Halalkalicoccus</taxon>
    </lineage>
</organism>
<dbReference type="AlphaFoldDB" id="A0A151A9C9"/>
<gene>
    <name evidence="1" type="ORF">HAPAU_40660</name>
</gene>
<comment type="caution">
    <text evidence="1">The sequence shown here is derived from an EMBL/GenBank/DDBJ whole genome shotgun (WGS) entry which is preliminary data.</text>
</comment>
<accession>A0A151A9C9</accession>
<protein>
    <submittedName>
        <fullName evidence="1">Uncharacterized protein</fullName>
    </submittedName>
</protein>
<name>A0A151A9C9_9EURY</name>
<dbReference type="EMBL" id="LTAZ01000017">
    <property type="protein sequence ID" value="KYH23987.1"/>
    <property type="molecule type" value="Genomic_DNA"/>
</dbReference>
<dbReference type="Proteomes" id="UP000075321">
    <property type="component" value="Unassembled WGS sequence"/>
</dbReference>
<keyword evidence="2" id="KW-1185">Reference proteome</keyword>
<proteinExistence type="predicted"/>
<reference evidence="1 2" key="1">
    <citation type="submission" date="2016-02" db="EMBL/GenBank/DDBJ databases">
        <title>Genome sequence of Halalkalicoccus paucihalophilus DSM 24557.</title>
        <authorList>
            <person name="Poehlein A."/>
            <person name="Daniel R."/>
        </authorList>
    </citation>
    <scope>NUCLEOTIDE SEQUENCE [LARGE SCALE GENOMIC DNA]</scope>
    <source>
        <strain evidence="1 2">DSM 24557</strain>
    </source>
</reference>
<sequence>MCVLEHSQSLLWLVGYGWNSKMRNYCVVCEWSANPQNRATQQGHPAIEHFLATGHSIASDRQSSDSCDSNYQIQHVLK</sequence>
<evidence type="ECO:0000313" key="1">
    <source>
        <dbReference type="EMBL" id="KYH23987.1"/>
    </source>
</evidence>
<dbReference type="PATRIC" id="fig|1008153.3.peg.4358"/>
<evidence type="ECO:0000313" key="2">
    <source>
        <dbReference type="Proteomes" id="UP000075321"/>
    </source>
</evidence>